<protein>
    <recommendedName>
        <fullName evidence="3">Protein kinase domain-containing protein</fullName>
    </recommendedName>
</protein>
<accession>A0A397G1Q3</accession>
<evidence type="ECO:0000313" key="2">
    <source>
        <dbReference type="Proteomes" id="UP000266861"/>
    </source>
</evidence>
<keyword evidence="2" id="KW-1185">Reference proteome</keyword>
<gene>
    <name evidence="1" type="ORF">Glove_856g50</name>
</gene>
<name>A0A397G1Q3_9GLOM</name>
<organism evidence="1 2">
    <name type="scientific">Diversispora epigaea</name>
    <dbReference type="NCBI Taxonomy" id="1348612"/>
    <lineage>
        <taxon>Eukaryota</taxon>
        <taxon>Fungi</taxon>
        <taxon>Fungi incertae sedis</taxon>
        <taxon>Mucoromycota</taxon>
        <taxon>Glomeromycotina</taxon>
        <taxon>Glomeromycetes</taxon>
        <taxon>Diversisporales</taxon>
        <taxon>Diversisporaceae</taxon>
        <taxon>Diversispora</taxon>
    </lineage>
</organism>
<dbReference type="Proteomes" id="UP000266861">
    <property type="component" value="Unassembled WGS sequence"/>
</dbReference>
<proteinExistence type="predicted"/>
<reference evidence="1 2" key="1">
    <citation type="submission" date="2018-08" db="EMBL/GenBank/DDBJ databases">
        <title>Genome and evolution of the arbuscular mycorrhizal fungus Diversispora epigaea (formerly Glomus versiforme) and its bacterial endosymbionts.</title>
        <authorList>
            <person name="Sun X."/>
            <person name="Fei Z."/>
            <person name="Harrison M."/>
        </authorList>
    </citation>
    <scope>NUCLEOTIDE SEQUENCE [LARGE SCALE GENOMIC DNA]</scope>
    <source>
        <strain evidence="1 2">IT104</strain>
    </source>
</reference>
<dbReference type="EMBL" id="PQFF01000622">
    <property type="protein sequence ID" value="RHZ43774.1"/>
    <property type="molecule type" value="Genomic_DNA"/>
</dbReference>
<dbReference type="AlphaFoldDB" id="A0A397G1Q3"/>
<dbReference type="OrthoDB" id="4062651at2759"/>
<sequence length="126" mass="14672">MINQKIEWNEKLNGVSDKNILFSRLYKTVNEQELYLIIFFRYSSFLTECNYRHQKIVAPNSIIEYDQFENIEHMTEGGYATIYKAIWKGLSGSVDISFTNLPYIAPEVLRDGIFTTKSDISSIGRK</sequence>
<evidence type="ECO:0000313" key="1">
    <source>
        <dbReference type="EMBL" id="RHZ43774.1"/>
    </source>
</evidence>
<evidence type="ECO:0008006" key="3">
    <source>
        <dbReference type="Google" id="ProtNLM"/>
    </source>
</evidence>
<comment type="caution">
    <text evidence="1">The sequence shown here is derived from an EMBL/GenBank/DDBJ whole genome shotgun (WGS) entry which is preliminary data.</text>
</comment>